<keyword evidence="3" id="KW-0114">cAMP</keyword>
<accession>A0A8S3ZJM6</accession>
<dbReference type="Gene3D" id="2.60.120.10">
    <property type="entry name" value="Jelly Rolls"/>
    <property type="match status" value="1"/>
</dbReference>
<keyword evidence="2" id="KW-0547">Nucleotide-binding</keyword>
<evidence type="ECO:0000313" key="7">
    <source>
        <dbReference type="Proteomes" id="UP000678393"/>
    </source>
</evidence>
<dbReference type="GO" id="GO:0034236">
    <property type="term" value="F:protein kinase A catalytic subunit binding"/>
    <property type="evidence" value="ECO:0007669"/>
    <property type="project" value="TreeGrafter"/>
</dbReference>
<dbReference type="SMART" id="SM00100">
    <property type="entry name" value="cNMP"/>
    <property type="match status" value="1"/>
</dbReference>
<dbReference type="PROSITE" id="PS50042">
    <property type="entry name" value="CNMP_BINDING_3"/>
    <property type="match status" value="1"/>
</dbReference>
<keyword evidence="7" id="KW-1185">Reference proteome</keyword>
<dbReference type="GO" id="GO:0005952">
    <property type="term" value="C:cAMP-dependent protein kinase complex"/>
    <property type="evidence" value="ECO:0007669"/>
    <property type="project" value="InterPro"/>
</dbReference>
<feature type="region of interest" description="Disordered" evidence="4">
    <location>
        <begin position="1"/>
        <end position="34"/>
    </location>
</feature>
<dbReference type="PANTHER" id="PTHR11635:SF152">
    <property type="entry name" value="CAMP-DEPENDENT PROTEIN KINASE TYPE I REGULATORY SUBUNIT-RELATED"/>
    <property type="match status" value="1"/>
</dbReference>
<evidence type="ECO:0000256" key="1">
    <source>
        <dbReference type="ARBA" id="ARBA00005753"/>
    </source>
</evidence>
<proteinExistence type="inferred from homology"/>
<dbReference type="CDD" id="cd00038">
    <property type="entry name" value="CAP_ED"/>
    <property type="match status" value="1"/>
</dbReference>
<dbReference type="PROSITE" id="PS00888">
    <property type="entry name" value="CNMP_BINDING_1"/>
    <property type="match status" value="1"/>
</dbReference>
<dbReference type="InterPro" id="IPR018490">
    <property type="entry name" value="cNMP-bd_dom_sf"/>
</dbReference>
<comment type="similarity">
    <text evidence="1">Belongs to the cAMP-dependent kinase regulatory chain family.</text>
</comment>
<organism evidence="6 7">
    <name type="scientific">Candidula unifasciata</name>
    <dbReference type="NCBI Taxonomy" id="100452"/>
    <lineage>
        <taxon>Eukaryota</taxon>
        <taxon>Metazoa</taxon>
        <taxon>Spiralia</taxon>
        <taxon>Lophotrochozoa</taxon>
        <taxon>Mollusca</taxon>
        <taxon>Gastropoda</taxon>
        <taxon>Heterobranchia</taxon>
        <taxon>Euthyneura</taxon>
        <taxon>Panpulmonata</taxon>
        <taxon>Eupulmonata</taxon>
        <taxon>Stylommatophora</taxon>
        <taxon>Helicina</taxon>
        <taxon>Helicoidea</taxon>
        <taxon>Geomitridae</taxon>
        <taxon>Candidula</taxon>
    </lineage>
</organism>
<dbReference type="OrthoDB" id="417078at2759"/>
<dbReference type="SUPFAM" id="SSF51206">
    <property type="entry name" value="cAMP-binding domain-like"/>
    <property type="match status" value="1"/>
</dbReference>
<evidence type="ECO:0000259" key="5">
    <source>
        <dbReference type="PROSITE" id="PS50042"/>
    </source>
</evidence>
<name>A0A8S3ZJM6_9EUPU</name>
<dbReference type="InterPro" id="IPR050503">
    <property type="entry name" value="cAMP-dep_PK_reg_su-like"/>
</dbReference>
<dbReference type="InterPro" id="IPR014710">
    <property type="entry name" value="RmlC-like_jellyroll"/>
</dbReference>
<dbReference type="GO" id="GO:0004862">
    <property type="term" value="F:cAMP-dependent protein kinase inhibitor activity"/>
    <property type="evidence" value="ECO:0007669"/>
    <property type="project" value="TreeGrafter"/>
</dbReference>
<protein>
    <recommendedName>
        <fullName evidence="5">Cyclic nucleotide-binding domain-containing protein</fullName>
    </recommendedName>
</protein>
<comment type="caution">
    <text evidence="6">The sequence shown here is derived from an EMBL/GenBank/DDBJ whole genome shotgun (WGS) entry which is preliminary data.</text>
</comment>
<evidence type="ECO:0000256" key="4">
    <source>
        <dbReference type="SAM" id="MobiDB-lite"/>
    </source>
</evidence>
<dbReference type="Pfam" id="PF00027">
    <property type="entry name" value="cNMP_binding"/>
    <property type="match status" value="1"/>
</dbReference>
<reference evidence="6" key="1">
    <citation type="submission" date="2021-04" db="EMBL/GenBank/DDBJ databases">
        <authorList>
            <consortium name="Molecular Ecology Group"/>
        </authorList>
    </citation>
    <scope>NUCLEOTIDE SEQUENCE</scope>
</reference>
<dbReference type="Proteomes" id="UP000678393">
    <property type="component" value="Unassembled WGS sequence"/>
</dbReference>
<evidence type="ECO:0000256" key="3">
    <source>
        <dbReference type="ARBA" id="ARBA00023149"/>
    </source>
</evidence>
<dbReference type="GO" id="GO:0005829">
    <property type="term" value="C:cytosol"/>
    <property type="evidence" value="ECO:0007669"/>
    <property type="project" value="TreeGrafter"/>
</dbReference>
<gene>
    <name evidence="6" type="ORF">CUNI_LOCUS13533</name>
</gene>
<dbReference type="InterPro" id="IPR018488">
    <property type="entry name" value="cNMP-bd_CS"/>
</dbReference>
<feature type="domain" description="Cyclic nucleotide-binding" evidence="5">
    <location>
        <begin position="78"/>
        <end position="157"/>
    </location>
</feature>
<dbReference type="InterPro" id="IPR000595">
    <property type="entry name" value="cNMP-bd_dom"/>
</dbReference>
<dbReference type="GO" id="GO:0030552">
    <property type="term" value="F:cAMP binding"/>
    <property type="evidence" value="ECO:0007669"/>
    <property type="project" value="UniProtKB-KW"/>
</dbReference>
<evidence type="ECO:0000313" key="6">
    <source>
        <dbReference type="EMBL" id="CAG5127975.1"/>
    </source>
</evidence>
<feature type="non-terminal residue" evidence="6">
    <location>
        <position position="1"/>
    </location>
</feature>
<keyword evidence="2" id="KW-0116">cAMP-binding</keyword>
<feature type="non-terminal residue" evidence="6">
    <location>
        <position position="157"/>
    </location>
</feature>
<dbReference type="EMBL" id="CAJHNH020002879">
    <property type="protein sequence ID" value="CAG5127975.1"/>
    <property type="molecule type" value="Genomic_DNA"/>
</dbReference>
<dbReference type="AlphaFoldDB" id="A0A8S3ZJM6"/>
<evidence type="ECO:0000256" key="2">
    <source>
        <dbReference type="ARBA" id="ARBA00022566"/>
    </source>
</evidence>
<dbReference type="PRINTS" id="PR00103">
    <property type="entry name" value="CAMPKINASE"/>
</dbReference>
<sequence length="157" mass="17252">ENTAKQKKNKSTPPPSDEKEEEMSGTPPHPVMTTRVRRGAVSAEVYKEEDAAQYVKKVVPKDYKTMAALSKAISKNVLFSHLDDNERSDIFDAMFPVHRHAGEVIIQQGDEGDNFYVIDQGEVDVYVNGVHVTSIGEGGSFGELALIYGTPRAATVK</sequence>
<feature type="compositionally biased region" description="Basic residues" evidence="4">
    <location>
        <begin position="1"/>
        <end position="10"/>
    </location>
</feature>
<dbReference type="PANTHER" id="PTHR11635">
    <property type="entry name" value="CAMP-DEPENDENT PROTEIN KINASE REGULATORY CHAIN"/>
    <property type="match status" value="1"/>
</dbReference>